<dbReference type="PANTHER" id="PTHR47506">
    <property type="entry name" value="TRANSCRIPTIONAL REGULATORY PROTEIN"/>
    <property type="match status" value="1"/>
</dbReference>
<dbReference type="InterPro" id="IPR001647">
    <property type="entry name" value="HTH_TetR"/>
</dbReference>
<dbReference type="Gene3D" id="1.10.357.10">
    <property type="entry name" value="Tetracycline Repressor, domain 2"/>
    <property type="match status" value="1"/>
</dbReference>
<dbReference type="Proteomes" id="UP000427906">
    <property type="component" value="Chromosome"/>
</dbReference>
<evidence type="ECO:0000313" key="7">
    <source>
        <dbReference type="Proteomes" id="UP000427906"/>
    </source>
</evidence>
<protein>
    <submittedName>
        <fullName evidence="6">Transcriptional regulator</fullName>
    </submittedName>
</protein>
<evidence type="ECO:0000256" key="4">
    <source>
        <dbReference type="PROSITE-ProRule" id="PRU00335"/>
    </source>
</evidence>
<dbReference type="RefSeq" id="WP_155317515.1">
    <property type="nucleotide sequence ID" value="NZ_AP021874.1"/>
</dbReference>
<keyword evidence="7" id="KW-1185">Reference proteome</keyword>
<keyword evidence="3" id="KW-0804">Transcription</keyword>
<organism evidence="6 7">
    <name type="scientific">Desulfosarcina alkanivorans</name>
    <dbReference type="NCBI Taxonomy" id="571177"/>
    <lineage>
        <taxon>Bacteria</taxon>
        <taxon>Pseudomonadati</taxon>
        <taxon>Thermodesulfobacteriota</taxon>
        <taxon>Desulfobacteria</taxon>
        <taxon>Desulfobacterales</taxon>
        <taxon>Desulfosarcinaceae</taxon>
        <taxon>Desulfosarcina</taxon>
    </lineage>
</organism>
<dbReference type="PANTHER" id="PTHR47506:SF6">
    <property type="entry name" value="HTH-TYPE TRANSCRIPTIONAL REPRESSOR NEMR"/>
    <property type="match status" value="1"/>
</dbReference>
<proteinExistence type="predicted"/>
<feature type="DNA-binding region" description="H-T-H motif" evidence="4">
    <location>
        <begin position="29"/>
        <end position="48"/>
    </location>
</feature>
<evidence type="ECO:0000259" key="5">
    <source>
        <dbReference type="PROSITE" id="PS50977"/>
    </source>
</evidence>
<dbReference type="KEGG" id="dalk:DSCA_34100"/>
<dbReference type="PRINTS" id="PR00455">
    <property type="entry name" value="HTHTETR"/>
</dbReference>
<gene>
    <name evidence="6" type="ORF">DSCA_34100</name>
</gene>
<keyword evidence="2 4" id="KW-0238">DNA-binding</keyword>
<dbReference type="Pfam" id="PF00440">
    <property type="entry name" value="TetR_N"/>
    <property type="match status" value="1"/>
</dbReference>
<dbReference type="GO" id="GO:0003677">
    <property type="term" value="F:DNA binding"/>
    <property type="evidence" value="ECO:0007669"/>
    <property type="project" value="UniProtKB-UniRule"/>
</dbReference>
<dbReference type="InterPro" id="IPR009057">
    <property type="entry name" value="Homeodomain-like_sf"/>
</dbReference>
<dbReference type="AlphaFoldDB" id="A0A5K7YMK0"/>
<dbReference type="InterPro" id="IPR036271">
    <property type="entry name" value="Tet_transcr_reg_TetR-rel_C_sf"/>
</dbReference>
<dbReference type="SUPFAM" id="SSF48498">
    <property type="entry name" value="Tetracyclin repressor-like, C-terminal domain"/>
    <property type="match status" value="1"/>
</dbReference>
<dbReference type="EMBL" id="AP021874">
    <property type="protein sequence ID" value="BBO69480.1"/>
    <property type="molecule type" value="Genomic_DNA"/>
</dbReference>
<feature type="domain" description="HTH tetR-type" evidence="5">
    <location>
        <begin position="6"/>
        <end position="66"/>
    </location>
</feature>
<dbReference type="Pfam" id="PF16925">
    <property type="entry name" value="TetR_C_13"/>
    <property type="match status" value="1"/>
</dbReference>
<reference evidence="6 7" key="1">
    <citation type="submission" date="2019-11" db="EMBL/GenBank/DDBJ databases">
        <title>Comparative genomics of hydrocarbon-degrading Desulfosarcina strains.</title>
        <authorList>
            <person name="Watanabe M."/>
            <person name="Kojima H."/>
            <person name="Fukui M."/>
        </authorList>
    </citation>
    <scope>NUCLEOTIDE SEQUENCE [LARGE SCALE GENOMIC DNA]</scope>
    <source>
        <strain evidence="6 7">PL12</strain>
    </source>
</reference>
<dbReference type="PROSITE" id="PS50977">
    <property type="entry name" value="HTH_TETR_2"/>
    <property type="match status" value="1"/>
</dbReference>
<dbReference type="InterPro" id="IPR011075">
    <property type="entry name" value="TetR_C"/>
</dbReference>
<evidence type="ECO:0000256" key="3">
    <source>
        <dbReference type="ARBA" id="ARBA00023163"/>
    </source>
</evidence>
<evidence type="ECO:0000256" key="1">
    <source>
        <dbReference type="ARBA" id="ARBA00023015"/>
    </source>
</evidence>
<evidence type="ECO:0000313" key="6">
    <source>
        <dbReference type="EMBL" id="BBO69480.1"/>
    </source>
</evidence>
<evidence type="ECO:0000256" key="2">
    <source>
        <dbReference type="ARBA" id="ARBA00023125"/>
    </source>
</evidence>
<accession>A0A5K7YMK0</accession>
<dbReference type="SUPFAM" id="SSF46689">
    <property type="entry name" value="Homeodomain-like"/>
    <property type="match status" value="1"/>
</dbReference>
<sequence length="195" mass="21601">MKRIRDHRRGAILESGAELMLRKGYHGTGIQQIVDAAGVPKGSFYNYFRSKEDFALAAMEHTSRDHISRFEAALQKGSPSPRKRIIEAYRAMAKAYDEARSYTTGCFVGNLCQELADTNAAVAEKAEFLFRIYTTALARCIRSAQAAGEVAAEADPDRLAEAIFNSWEGAILRMKSSRSIGPLNAFLGMLEMLLQ</sequence>
<name>A0A5K7YMK0_9BACT</name>
<dbReference type="OrthoDB" id="9793734at2"/>
<keyword evidence="1" id="KW-0805">Transcription regulation</keyword>